<feature type="transmembrane region" description="Helical" evidence="8">
    <location>
        <begin position="492"/>
        <end position="513"/>
    </location>
</feature>
<dbReference type="CDD" id="cd06261">
    <property type="entry name" value="TM_PBP2"/>
    <property type="match status" value="2"/>
</dbReference>
<feature type="transmembrane region" description="Helical" evidence="8">
    <location>
        <begin position="132"/>
        <end position="151"/>
    </location>
</feature>
<evidence type="ECO:0000256" key="8">
    <source>
        <dbReference type="RuleBase" id="RU363032"/>
    </source>
</evidence>
<evidence type="ECO:0000256" key="4">
    <source>
        <dbReference type="ARBA" id="ARBA00022519"/>
    </source>
</evidence>
<sequence>MSTKTTTVLNFSTQKLLEGRVLLNVIAILLSFFILWPLFGLLYEGINGVTKGVVHLGANGISQIKGTFVLVLFTSILGGILGTTNGWLLANCRFKGRKTLRLAQLLPLATPAYLLSATLIDLGSIFSIRIHGMQWGVLVMALTTYPYVFLLSTESFSKAGNSQLEACRSLGIGPWKSFAKVSLPIAMPAIGTGLALAGMEVINELGAVELLNIPSISAGIVESWISEGNPAGAIALALIALIIVLVLVAYEKALRRKSRRWSEGISGAESPAWELKGIKIVLAQIITLFPPLFTLGIPLVWAIVNIDQIHHGLSIELFALTARSLGLGIIASSLAMVIAVLLGIAKRWNPSTWMKSISFLSGIGYAIPGAVLALALLSFRGEPWNIAPFFLLLWGYSNRFLAVGKGGIDSAFERINPNIDEAASSLGSRWREILRKIHLPLLKGPITVGFLLVFVDTLKELPLTFVLRPFNFDTLSVRIFQYAGDERMGESIIPSLIILSLGLIASISLIPSLDYNDN</sequence>
<dbReference type="HOGENOM" id="CLU_021838_0_2_3"/>
<organism evidence="10 11">
    <name type="scientific">Prochlorococcus marinus (strain MIT 9211)</name>
    <dbReference type="NCBI Taxonomy" id="93059"/>
    <lineage>
        <taxon>Bacteria</taxon>
        <taxon>Bacillati</taxon>
        <taxon>Cyanobacteriota</taxon>
        <taxon>Cyanophyceae</taxon>
        <taxon>Synechococcales</taxon>
        <taxon>Prochlorococcaceae</taxon>
        <taxon>Prochlorococcus</taxon>
    </lineage>
</organism>
<dbReference type="Gene3D" id="1.10.3720.10">
    <property type="entry name" value="MetI-like"/>
    <property type="match status" value="2"/>
</dbReference>
<dbReference type="EMBL" id="CP000878">
    <property type="protein sequence ID" value="ABX08421.1"/>
    <property type="molecule type" value="Genomic_DNA"/>
</dbReference>
<feature type="domain" description="ABC transmembrane type-1" evidence="9">
    <location>
        <begin position="64"/>
        <end position="251"/>
    </location>
</feature>
<dbReference type="GO" id="GO:0055085">
    <property type="term" value="P:transmembrane transport"/>
    <property type="evidence" value="ECO:0007669"/>
    <property type="project" value="InterPro"/>
</dbReference>
<keyword evidence="5 8" id="KW-0812">Transmembrane</keyword>
<gene>
    <name evidence="10" type="primary">thiP</name>
    <name evidence="10" type="ordered locus">P9211_04901</name>
</gene>
<comment type="subcellular location">
    <subcellularLocation>
        <location evidence="1">Cell inner membrane</location>
        <topology evidence="1">Multi-pass membrane protein</topology>
    </subcellularLocation>
    <subcellularLocation>
        <location evidence="8">Cell membrane</location>
        <topology evidence="8">Multi-pass membrane protein</topology>
    </subcellularLocation>
</comment>
<comment type="similarity">
    <text evidence="8">Belongs to the binding-protein-dependent transport system permease family.</text>
</comment>
<keyword evidence="4" id="KW-0997">Cell inner membrane</keyword>
<dbReference type="PANTHER" id="PTHR43357">
    <property type="entry name" value="INNER MEMBRANE ABC TRANSPORTER PERMEASE PROTEIN YDCV"/>
    <property type="match status" value="1"/>
</dbReference>
<keyword evidence="2 8" id="KW-0813">Transport</keyword>
<name>A9BEB1_PROM4</name>
<evidence type="ECO:0000256" key="1">
    <source>
        <dbReference type="ARBA" id="ARBA00004429"/>
    </source>
</evidence>
<keyword evidence="7 8" id="KW-0472">Membrane</keyword>
<feature type="domain" description="ABC transmembrane type-1" evidence="9">
    <location>
        <begin position="321"/>
        <end position="509"/>
    </location>
</feature>
<dbReference type="InterPro" id="IPR000515">
    <property type="entry name" value="MetI-like"/>
</dbReference>
<keyword evidence="6 8" id="KW-1133">Transmembrane helix</keyword>
<feature type="transmembrane region" description="Helical" evidence="8">
    <location>
        <begin position="181"/>
        <end position="202"/>
    </location>
</feature>
<evidence type="ECO:0000256" key="6">
    <source>
        <dbReference type="ARBA" id="ARBA00022989"/>
    </source>
</evidence>
<dbReference type="KEGG" id="pmj:P9211_04901"/>
<feature type="transmembrane region" description="Helical" evidence="8">
    <location>
        <begin position="66"/>
        <end position="90"/>
    </location>
</feature>
<proteinExistence type="inferred from homology"/>
<evidence type="ECO:0000256" key="5">
    <source>
        <dbReference type="ARBA" id="ARBA00022692"/>
    </source>
</evidence>
<evidence type="ECO:0000259" key="9">
    <source>
        <dbReference type="PROSITE" id="PS50928"/>
    </source>
</evidence>
<feature type="transmembrane region" description="Helical" evidence="8">
    <location>
        <begin position="385"/>
        <end position="404"/>
    </location>
</feature>
<feature type="transmembrane region" description="Helical" evidence="8">
    <location>
        <begin position="102"/>
        <end position="126"/>
    </location>
</feature>
<dbReference type="RefSeq" id="WP_012195044.1">
    <property type="nucleotide sequence ID" value="NC_009976.1"/>
</dbReference>
<dbReference type="InterPro" id="IPR035906">
    <property type="entry name" value="MetI-like_sf"/>
</dbReference>
<dbReference type="STRING" id="93059.P9211_04901"/>
<evidence type="ECO:0000313" key="10">
    <source>
        <dbReference type="EMBL" id="ABX08421.1"/>
    </source>
</evidence>
<feature type="transmembrane region" description="Helical" evidence="8">
    <location>
        <begin position="280"/>
        <end position="304"/>
    </location>
</feature>
<dbReference type="eggNOG" id="COG1178">
    <property type="taxonomic scope" value="Bacteria"/>
</dbReference>
<dbReference type="AlphaFoldDB" id="A9BEB1"/>
<accession>A9BEB1</accession>
<dbReference type="Proteomes" id="UP000000788">
    <property type="component" value="Chromosome"/>
</dbReference>
<evidence type="ECO:0000256" key="7">
    <source>
        <dbReference type="ARBA" id="ARBA00023136"/>
    </source>
</evidence>
<feature type="transmembrane region" description="Helical" evidence="8">
    <location>
        <begin position="231"/>
        <end position="250"/>
    </location>
</feature>
<dbReference type="SUPFAM" id="SSF161098">
    <property type="entry name" value="MetI-like"/>
    <property type="match status" value="2"/>
</dbReference>
<evidence type="ECO:0000313" key="11">
    <source>
        <dbReference type="Proteomes" id="UP000000788"/>
    </source>
</evidence>
<keyword evidence="3" id="KW-1003">Cell membrane</keyword>
<dbReference type="Pfam" id="PF00528">
    <property type="entry name" value="BPD_transp_1"/>
    <property type="match status" value="2"/>
</dbReference>
<evidence type="ECO:0000256" key="2">
    <source>
        <dbReference type="ARBA" id="ARBA00022448"/>
    </source>
</evidence>
<reference evidence="10 11" key="1">
    <citation type="journal article" date="2007" name="PLoS Genet.">
        <title>Patterns and implications of gene gain and loss in the evolution of Prochlorococcus.</title>
        <authorList>
            <person name="Kettler G.C."/>
            <person name="Martiny A.C."/>
            <person name="Huang K."/>
            <person name="Zucker J."/>
            <person name="Coleman M.L."/>
            <person name="Rodrigue S."/>
            <person name="Chen F."/>
            <person name="Lapidus A."/>
            <person name="Ferriera S."/>
            <person name="Johnson J."/>
            <person name="Steglich C."/>
            <person name="Church G.M."/>
            <person name="Richardson P."/>
            <person name="Chisholm S.W."/>
        </authorList>
    </citation>
    <scope>NUCLEOTIDE SEQUENCE [LARGE SCALE GENOMIC DNA]</scope>
    <source>
        <strain evidence="11">MIT 9211</strain>
    </source>
</reference>
<feature type="transmembrane region" description="Helical" evidence="8">
    <location>
        <begin position="357"/>
        <end position="379"/>
    </location>
</feature>
<dbReference type="PROSITE" id="PS50928">
    <property type="entry name" value="ABC_TM1"/>
    <property type="match status" value="2"/>
</dbReference>
<protein>
    <submittedName>
        <fullName evidence="10">Putative iron ABC transporter</fullName>
    </submittedName>
</protein>
<dbReference type="GO" id="GO:0005886">
    <property type="term" value="C:plasma membrane"/>
    <property type="evidence" value="ECO:0007669"/>
    <property type="project" value="UniProtKB-SubCell"/>
</dbReference>
<keyword evidence="11" id="KW-1185">Reference proteome</keyword>
<feature type="transmembrane region" description="Helical" evidence="8">
    <location>
        <begin position="324"/>
        <end position="345"/>
    </location>
</feature>
<evidence type="ECO:0000256" key="3">
    <source>
        <dbReference type="ARBA" id="ARBA00022475"/>
    </source>
</evidence>
<feature type="transmembrane region" description="Helical" evidence="8">
    <location>
        <begin position="21"/>
        <end position="46"/>
    </location>
</feature>
<dbReference type="PANTHER" id="PTHR43357:SF3">
    <property type="entry name" value="FE(3+)-TRANSPORT SYSTEM PERMEASE PROTEIN FBPB 2"/>
    <property type="match status" value="1"/>
</dbReference>